<reference evidence="1 2" key="1">
    <citation type="journal article" date="2021" name="Hortic Res">
        <title>High-quality reference genome and annotation aids understanding of berry development for evergreen blueberry (Vaccinium darrowii).</title>
        <authorList>
            <person name="Yu J."/>
            <person name="Hulse-Kemp A.M."/>
            <person name="Babiker E."/>
            <person name="Staton M."/>
        </authorList>
    </citation>
    <scope>NUCLEOTIDE SEQUENCE [LARGE SCALE GENOMIC DNA]</scope>
    <source>
        <strain evidence="2">cv. NJ 8807/NJ 8810</strain>
        <tissue evidence="1">Young leaf</tissue>
    </source>
</reference>
<sequence>MKLISWNIRGLGSSVKKRFVSKSVRDRNPEVLMIQEMKVESLEEGIIKKMWGNPDVEFAESGLEGYKLIVSGNASGHVILTSWFNRSVTLMYPWTSLCEDDSSFEDQCFWMLIWDFEAAVTVAVFICDFVESLGVVAAISALIHFIYCLIVGKIVESLGVGAAICAFTTTAFSAMECLCSEADNLMLIYMYWYFVA</sequence>
<protein>
    <submittedName>
        <fullName evidence="1">Uncharacterized protein</fullName>
    </submittedName>
</protein>
<accession>A0ACB7ZA35</accession>
<gene>
    <name evidence="1" type="ORF">Vadar_007453</name>
</gene>
<name>A0ACB7ZA35_9ERIC</name>
<comment type="caution">
    <text evidence="1">The sequence shown here is derived from an EMBL/GenBank/DDBJ whole genome shotgun (WGS) entry which is preliminary data.</text>
</comment>
<proteinExistence type="predicted"/>
<dbReference type="Proteomes" id="UP000828048">
    <property type="component" value="Chromosome 12"/>
</dbReference>
<organism evidence="1 2">
    <name type="scientific">Vaccinium darrowii</name>
    <dbReference type="NCBI Taxonomy" id="229202"/>
    <lineage>
        <taxon>Eukaryota</taxon>
        <taxon>Viridiplantae</taxon>
        <taxon>Streptophyta</taxon>
        <taxon>Embryophyta</taxon>
        <taxon>Tracheophyta</taxon>
        <taxon>Spermatophyta</taxon>
        <taxon>Magnoliopsida</taxon>
        <taxon>eudicotyledons</taxon>
        <taxon>Gunneridae</taxon>
        <taxon>Pentapetalae</taxon>
        <taxon>asterids</taxon>
        <taxon>Ericales</taxon>
        <taxon>Ericaceae</taxon>
        <taxon>Vaccinioideae</taxon>
        <taxon>Vaccinieae</taxon>
        <taxon>Vaccinium</taxon>
    </lineage>
</organism>
<evidence type="ECO:0000313" key="2">
    <source>
        <dbReference type="Proteomes" id="UP000828048"/>
    </source>
</evidence>
<evidence type="ECO:0000313" key="1">
    <source>
        <dbReference type="EMBL" id="KAH7862633.1"/>
    </source>
</evidence>
<dbReference type="EMBL" id="CM037162">
    <property type="protein sequence ID" value="KAH7862633.1"/>
    <property type="molecule type" value="Genomic_DNA"/>
</dbReference>
<keyword evidence="2" id="KW-1185">Reference proteome</keyword>